<dbReference type="GeneID" id="20091005"/>
<name>A0A024TC12_9STRA</name>
<feature type="compositionally biased region" description="Polar residues" evidence="1">
    <location>
        <begin position="387"/>
        <end position="406"/>
    </location>
</feature>
<dbReference type="EMBL" id="KI914009">
    <property type="protein sequence ID" value="ETV91583.1"/>
    <property type="molecule type" value="Genomic_DNA"/>
</dbReference>
<sequence length="619" mass="66779">MQMSVGGVHGVLVASSPDAAMYRLKLLGSTRTVLVTVEQALRAKRKQLDGVNVTLRDRGTGIIRSLDPKSEILPQFSSNAISDMCAIEWTDPNKCPPYEVSFAEVLEHAVDPFLGVALQNTYDSNQVYTLRLSKAVILQGVLYYEAKFDDGDVDLLSKEEVLQMMNPSDLREIVVPIEEVTAPPLLASQPPRPFHIVSESGQNAPGACLSSAAIVPFQTVPTEVTTKSGSNTISTIRAPYQRVPSAPSTQSDKRLALANGWSSVMVDLRQAIANHHRLHIDGTHVTCYGDGNSVIFCLPTSTCTGFFGKMKTDTPLTLGPIAMYAKHRHLSYAEYLRLCRADKVDIMSIADINALHPFLNGRNDPPPGYTANRLDMAFNFPPGNALPATSSLPESPATAATSSLAESPVTAATSSLAESPVPTKDVSVRMTVAVPVTPTKEERNGSPCTSDDEPLIAQKQRRRSKYKRKMSSGSSRNVADMAIKHDNNQALDIPPSANPELKRTKATTANTVTSSPTSSPTSFGTERVVSVTVHSVGLRMSLKELPGNRYPIVGSFKRGPRDEVGEVELAKTVHVGAELTHVGATHVARMTVGAVVDLIKIIKRPTTFTFRNPGHAPPS</sequence>
<protein>
    <submittedName>
        <fullName evidence="2">Uncharacterized protein</fullName>
    </submittedName>
</protein>
<evidence type="ECO:0000256" key="1">
    <source>
        <dbReference type="SAM" id="MobiDB-lite"/>
    </source>
</evidence>
<feature type="compositionally biased region" description="Basic residues" evidence="1">
    <location>
        <begin position="459"/>
        <end position="470"/>
    </location>
</feature>
<feature type="region of interest" description="Disordered" evidence="1">
    <location>
        <begin position="434"/>
        <end position="478"/>
    </location>
</feature>
<proteinExistence type="predicted"/>
<feature type="region of interest" description="Disordered" evidence="1">
    <location>
        <begin position="385"/>
        <end position="406"/>
    </location>
</feature>
<dbReference type="RefSeq" id="XP_008879851.1">
    <property type="nucleotide sequence ID" value="XM_008881629.1"/>
</dbReference>
<dbReference type="VEuPathDB" id="FungiDB:H310_13955"/>
<dbReference type="OrthoDB" id="165498at2759"/>
<gene>
    <name evidence="2" type="ORF">H310_13955</name>
</gene>
<dbReference type="AlphaFoldDB" id="A0A024TC12"/>
<accession>A0A024TC12</accession>
<reference evidence="2" key="1">
    <citation type="submission" date="2013-12" db="EMBL/GenBank/DDBJ databases">
        <title>The Genome Sequence of Aphanomyces invadans NJM9701.</title>
        <authorList>
            <consortium name="The Broad Institute Genomics Platform"/>
            <person name="Russ C."/>
            <person name="Tyler B."/>
            <person name="van West P."/>
            <person name="Dieguez-Uribeondo J."/>
            <person name="Young S.K."/>
            <person name="Zeng Q."/>
            <person name="Gargeya S."/>
            <person name="Fitzgerald M."/>
            <person name="Abouelleil A."/>
            <person name="Alvarado L."/>
            <person name="Chapman S.B."/>
            <person name="Gainer-Dewar J."/>
            <person name="Goldberg J."/>
            <person name="Griggs A."/>
            <person name="Gujja S."/>
            <person name="Hansen M."/>
            <person name="Howarth C."/>
            <person name="Imamovic A."/>
            <person name="Ireland A."/>
            <person name="Larimer J."/>
            <person name="McCowan C."/>
            <person name="Murphy C."/>
            <person name="Pearson M."/>
            <person name="Poon T.W."/>
            <person name="Priest M."/>
            <person name="Roberts A."/>
            <person name="Saif S."/>
            <person name="Shea T."/>
            <person name="Sykes S."/>
            <person name="Wortman J."/>
            <person name="Nusbaum C."/>
            <person name="Birren B."/>
        </authorList>
    </citation>
    <scope>NUCLEOTIDE SEQUENCE [LARGE SCALE GENOMIC DNA]</scope>
    <source>
        <strain evidence="2">NJM9701</strain>
    </source>
</reference>
<evidence type="ECO:0000313" key="2">
    <source>
        <dbReference type="EMBL" id="ETV91583.1"/>
    </source>
</evidence>
<organism evidence="2">
    <name type="scientific">Aphanomyces invadans</name>
    <dbReference type="NCBI Taxonomy" id="157072"/>
    <lineage>
        <taxon>Eukaryota</taxon>
        <taxon>Sar</taxon>
        <taxon>Stramenopiles</taxon>
        <taxon>Oomycota</taxon>
        <taxon>Saprolegniomycetes</taxon>
        <taxon>Saprolegniales</taxon>
        <taxon>Verrucalvaceae</taxon>
        <taxon>Aphanomyces</taxon>
    </lineage>
</organism>